<evidence type="ECO:0008006" key="5">
    <source>
        <dbReference type="Google" id="ProtNLM"/>
    </source>
</evidence>
<evidence type="ECO:0000256" key="1">
    <source>
        <dbReference type="SAM" id="MobiDB-lite"/>
    </source>
</evidence>
<name>A0ABW4SNF6_9ACTN</name>
<proteinExistence type="predicted"/>
<comment type="caution">
    <text evidence="3">The sequence shown here is derived from an EMBL/GenBank/DDBJ whole genome shotgun (WGS) entry which is preliminary data.</text>
</comment>
<evidence type="ECO:0000313" key="3">
    <source>
        <dbReference type="EMBL" id="MFD1931102.1"/>
    </source>
</evidence>
<gene>
    <name evidence="3" type="ORF">ACFSKW_06375</name>
</gene>
<dbReference type="Proteomes" id="UP001597368">
    <property type="component" value="Unassembled WGS sequence"/>
</dbReference>
<sequence>MKRTALLLGVLLLGGLLAPPAVAAPAVDVTVTKVNATPSKRSGACPTTLGFSATLAAKGRGTVRYRWVRGDGSKGAIRSFTVSGGRKVVVRDRLTFEESVTGWQAVEVLGRAGLSRKAHFSVRCDGPAQLYDATHLLPARASGPLVAAADVDVTPPAYNGVCPAIVRFTGTVQVSRTPARVAYRWVDSAQGEGPVEYLDFPAGGPRLRQVTLPLTVGSSTSGWKAIQVTAGHDSGRAAYQVTCTGVSPEPGPGSTPRPTQSTPGPKPTEPPKPKPVVTIPEMSPGDYEGTCTAPVQYNAWGHLQLPGGPAVTITYWWILDGTPWKKQQVDIPADNGTRVQYVLGTFSLGDQQSGTHTLGLMVEGGPSEPAERTFVLKCLAESPAVAVRIDKIDHYVSYPDPGCAESPRVAVDVTLTLDRAGEVEYRWTVGGRSFELKKALGKGTTRIVGGTHQVAVSGTARFEVLNHNKPVKEISYTVKCPPK</sequence>
<reference evidence="4" key="1">
    <citation type="journal article" date="2019" name="Int. J. Syst. Evol. Microbiol.">
        <title>The Global Catalogue of Microorganisms (GCM) 10K type strain sequencing project: providing services to taxonomists for standard genome sequencing and annotation.</title>
        <authorList>
            <consortium name="The Broad Institute Genomics Platform"/>
            <consortium name="The Broad Institute Genome Sequencing Center for Infectious Disease"/>
            <person name="Wu L."/>
            <person name="Ma J."/>
        </authorList>
    </citation>
    <scope>NUCLEOTIDE SEQUENCE [LARGE SCALE GENOMIC DNA]</scope>
    <source>
        <strain evidence="4">ICMP 6774ER</strain>
    </source>
</reference>
<keyword evidence="4" id="KW-1185">Reference proteome</keyword>
<dbReference type="EMBL" id="JBHUFV010000007">
    <property type="protein sequence ID" value="MFD1931102.1"/>
    <property type="molecule type" value="Genomic_DNA"/>
</dbReference>
<organism evidence="3 4">
    <name type="scientific">Nonomuraea mangrovi</name>
    <dbReference type="NCBI Taxonomy" id="2316207"/>
    <lineage>
        <taxon>Bacteria</taxon>
        <taxon>Bacillati</taxon>
        <taxon>Actinomycetota</taxon>
        <taxon>Actinomycetes</taxon>
        <taxon>Streptosporangiales</taxon>
        <taxon>Streptosporangiaceae</taxon>
        <taxon>Nonomuraea</taxon>
    </lineage>
</organism>
<accession>A0ABW4SNF6</accession>
<feature type="signal peptide" evidence="2">
    <location>
        <begin position="1"/>
        <end position="23"/>
    </location>
</feature>
<feature type="region of interest" description="Disordered" evidence="1">
    <location>
        <begin position="243"/>
        <end position="278"/>
    </location>
</feature>
<evidence type="ECO:0000256" key="2">
    <source>
        <dbReference type="SAM" id="SignalP"/>
    </source>
</evidence>
<dbReference type="RefSeq" id="WP_379570139.1">
    <property type="nucleotide sequence ID" value="NZ_JBHUFV010000007.1"/>
</dbReference>
<keyword evidence="2" id="KW-0732">Signal</keyword>
<protein>
    <recommendedName>
        <fullName evidence="5">Ig-like domain-containing protein</fullName>
    </recommendedName>
</protein>
<feature type="compositionally biased region" description="Pro residues" evidence="1">
    <location>
        <begin position="264"/>
        <end position="274"/>
    </location>
</feature>
<feature type="chain" id="PRO_5045694014" description="Ig-like domain-containing protein" evidence="2">
    <location>
        <begin position="24"/>
        <end position="483"/>
    </location>
</feature>
<evidence type="ECO:0000313" key="4">
    <source>
        <dbReference type="Proteomes" id="UP001597368"/>
    </source>
</evidence>